<feature type="region of interest" description="Disordered" evidence="1">
    <location>
        <begin position="113"/>
        <end position="220"/>
    </location>
</feature>
<proteinExistence type="predicted"/>
<feature type="compositionally biased region" description="Polar residues" evidence="1">
    <location>
        <begin position="154"/>
        <end position="179"/>
    </location>
</feature>
<dbReference type="AlphaFoldDB" id="A0AAD7N4A1"/>
<reference evidence="2" key="1">
    <citation type="submission" date="2023-03" db="EMBL/GenBank/DDBJ databases">
        <title>Massive genome expansion in bonnet fungi (Mycena s.s.) driven by repeated elements and novel gene families across ecological guilds.</title>
        <authorList>
            <consortium name="Lawrence Berkeley National Laboratory"/>
            <person name="Harder C.B."/>
            <person name="Miyauchi S."/>
            <person name="Viragh M."/>
            <person name="Kuo A."/>
            <person name="Thoen E."/>
            <person name="Andreopoulos B."/>
            <person name="Lu D."/>
            <person name="Skrede I."/>
            <person name="Drula E."/>
            <person name="Henrissat B."/>
            <person name="Morin E."/>
            <person name="Kohler A."/>
            <person name="Barry K."/>
            <person name="LaButti K."/>
            <person name="Morin E."/>
            <person name="Salamov A."/>
            <person name="Lipzen A."/>
            <person name="Mereny Z."/>
            <person name="Hegedus B."/>
            <person name="Baldrian P."/>
            <person name="Stursova M."/>
            <person name="Weitz H."/>
            <person name="Taylor A."/>
            <person name="Grigoriev I.V."/>
            <person name="Nagy L.G."/>
            <person name="Martin F."/>
            <person name="Kauserud H."/>
        </authorList>
    </citation>
    <scope>NUCLEOTIDE SEQUENCE</scope>
    <source>
        <strain evidence="2">CBHHK188m</strain>
    </source>
</reference>
<feature type="compositionally biased region" description="Acidic residues" evidence="1">
    <location>
        <begin position="139"/>
        <end position="148"/>
    </location>
</feature>
<accession>A0AAD7N4A1</accession>
<feature type="region of interest" description="Disordered" evidence="1">
    <location>
        <begin position="277"/>
        <end position="300"/>
    </location>
</feature>
<gene>
    <name evidence="2" type="ORF">DFH07DRAFT_832998</name>
</gene>
<name>A0AAD7N4A1_9AGAR</name>
<dbReference type="Proteomes" id="UP001215280">
    <property type="component" value="Unassembled WGS sequence"/>
</dbReference>
<sequence length="349" mass="38248">MNRPPQNTGGDHACTGCESLGLKIVSIKESHRRQLQAVSDERDRAKASERELRRESEQLRARVAAAAALNRRREVPSGFETAAGRDALRLQPAAFYNVISALPQGGDCAEAGLFSSSNSNGPPTRTRGRSRLLVKAERQEEEETSDGESELHETPTQYQRDYGQTSEDAVEEQGSSPHSRITRRTRCMEPPHKRRRTASNSPLTPLSHGPAPAPPLRRPHPPRIVILASHPRRKSKLNPRLRSAFGVKLPPMLTDGDAYDFELPPEVLGETDEVSEGEETLPGESTFGVELPPTLTDGDEYDFELPGKKLKGEVSKTLSGTNERKPGIIVGDAPRARALEALGVCSTKF</sequence>
<evidence type="ECO:0000313" key="2">
    <source>
        <dbReference type="EMBL" id="KAJ7745877.1"/>
    </source>
</evidence>
<protein>
    <submittedName>
        <fullName evidence="2">Uncharacterized protein</fullName>
    </submittedName>
</protein>
<feature type="region of interest" description="Disordered" evidence="1">
    <location>
        <begin position="31"/>
        <end position="56"/>
    </location>
</feature>
<feature type="compositionally biased region" description="Basic and acidic residues" evidence="1">
    <location>
        <begin position="39"/>
        <end position="56"/>
    </location>
</feature>
<comment type="caution">
    <text evidence="2">The sequence shown here is derived from an EMBL/GenBank/DDBJ whole genome shotgun (WGS) entry which is preliminary data.</text>
</comment>
<feature type="compositionally biased region" description="Polar residues" evidence="1">
    <location>
        <begin position="114"/>
        <end position="123"/>
    </location>
</feature>
<evidence type="ECO:0000313" key="3">
    <source>
        <dbReference type="Proteomes" id="UP001215280"/>
    </source>
</evidence>
<organism evidence="2 3">
    <name type="scientific">Mycena maculata</name>
    <dbReference type="NCBI Taxonomy" id="230809"/>
    <lineage>
        <taxon>Eukaryota</taxon>
        <taxon>Fungi</taxon>
        <taxon>Dikarya</taxon>
        <taxon>Basidiomycota</taxon>
        <taxon>Agaricomycotina</taxon>
        <taxon>Agaricomycetes</taxon>
        <taxon>Agaricomycetidae</taxon>
        <taxon>Agaricales</taxon>
        <taxon>Marasmiineae</taxon>
        <taxon>Mycenaceae</taxon>
        <taxon>Mycena</taxon>
    </lineage>
</organism>
<evidence type="ECO:0000256" key="1">
    <source>
        <dbReference type="SAM" id="MobiDB-lite"/>
    </source>
</evidence>
<dbReference type="EMBL" id="JARJLG010000100">
    <property type="protein sequence ID" value="KAJ7745877.1"/>
    <property type="molecule type" value="Genomic_DNA"/>
</dbReference>
<keyword evidence="3" id="KW-1185">Reference proteome</keyword>